<feature type="coiled-coil region" evidence="1">
    <location>
        <begin position="157"/>
        <end position="184"/>
    </location>
</feature>
<organism evidence="3 4">
    <name type="scientific">Mycoplasma haematolamae (strain Purdue)</name>
    <dbReference type="NCBI Taxonomy" id="1212765"/>
    <lineage>
        <taxon>Bacteria</taxon>
        <taxon>Bacillati</taxon>
        <taxon>Mycoplasmatota</taxon>
        <taxon>Mollicutes</taxon>
        <taxon>Mycoplasmataceae</taxon>
        <taxon>Mycoplasma</taxon>
    </lineage>
</organism>
<sequence length="235" mass="25992">MTFFAKCFLCTAGGSLAVGGGATGGHYLREVYFSEKKVDSQSNPVQDENQDRRDSENSLSDRSPSEPINAEVSLGNSRRDQTSVEIRAVTTQVPAESKEYLLVFDKSLNSSDSQLDRLGHPAYQGQIVDKSSSQKLSSEDGDEEEEEMQEERFEVSVSLTAEKCESLKRTLEELNKKLKESTAVSRGDITAPLKQLKKTLEDNGSALKSELGDDIYKNLTDKVNEQVNKLTPRVS</sequence>
<reference evidence="4" key="2">
    <citation type="submission" date="2012-07" db="EMBL/GenBank/DDBJ databases">
        <title>Complete genome sequence of 'Candidatus Mycoplasma haemolamae'.</title>
        <authorList>
            <person name="Guimaraes A.M.S."/>
            <person name="Toth B."/>
            <person name="Santos A.P."/>
            <person name="Nascimento N.C."/>
            <person name="Sojka J.E."/>
            <person name="Messick J.B."/>
        </authorList>
    </citation>
    <scope>NUCLEOTIDE SEQUENCE [LARGE SCALE GENOMIC DNA]</scope>
    <source>
        <strain evidence="4">Purdue</strain>
    </source>
</reference>
<feature type="region of interest" description="Disordered" evidence="2">
    <location>
        <begin position="115"/>
        <end position="154"/>
    </location>
</feature>
<keyword evidence="1" id="KW-0175">Coiled coil</keyword>
<evidence type="ECO:0000313" key="3">
    <source>
        <dbReference type="EMBL" id="AFO52073.1"/>
    </source>
</evidence>
<gene>
    <name evidence="3" type="ordered locus">MHLP_02465</name>
</gene>
<evidence type="ECO:0000256" key="1">
    <source>
        <dbReference type="SAM" id="Coils"/>
    </source>
</evidence>
<protein>
    <submittedName>
        <fullName evidence="3">Uncharacterized protein</fullName>
    </submittedName>
</protein>
<name>I7BJN1_MYCHA</name>
<feature type="region of interest" description="Disordered" evidence="2">
    <location>
        <begin position="37"/>
        <end position="80"/>
    </location>
</feature>
<dbReference type="AlphaFoldDB" id="I7BJN1"/>
<dbReference type="PATRIC" id="fig|1212765.3.peg.554"/>
<evidence type="ECO:0000313" key="4">
    <source>
        <dbReference type="Proteomes" id="UP000006502"/>
    </source>
</evidence>
<keyword evidence="4" id="KW-1185">Reference proteome</keyword>
<proteinExistence type="predicted"/>
<dbReference type="KEGG" id="mhl:MHLP_02465"/>
<dbReference type="HOGENOM" id="CLU_1179171_0_0_14"/>
<reference evidence="3 4" key="1">
    <citation type="journal article" date="2012" name="J. Bacteriol.">
        <title>Genome Sequence of "Candidatus Mycoplasma haemolamae" Strain Purdue, a Red Blood Cell Pathogen of Alpacas (Vicugna pacos) and Llamas (Lama glama).</title>
        <authorList>
            <person name="Guimaraes A.M."/>
            <person name="Toth B."/>
            <person name="Santos A.P."/>
            <person name="do Nascimento N.C."/>
            <person name="Kritchevsky J.E."/>
            <person name="Messick J.B."/>
        </authorList>
    </citation>
    <scope>NUCLEOTIDE SEQUENCE [LARGE SCALE GENOMIC DNA]</scope>
    <source>
        <strain evidence="3 4">Purdue</strain>
    </source>
</reference>
<dbReference type="EMBL" id="CP003731">
    <property type="protein sequence ID" value="AFO52073.1"/>
    <property type="molecule type" value="Genomic_DNA"/>
</dbReference>
<feature type="compositionally biased region" description="Acidic residues" evidence="2">
    <location>
        <begin position="139"/>
        <end position="149"/>
    </location>
</feature>
<accession>I7BJN1</accession>
<dbReference type="STRING" id="1212765.MHLP_02465"/>
<dbReference type="Proteomes" id="UP000006502">
    <property type="component" value="Chromosome"/>
</dbReference>
<evidence type="ECO:0000256" key="2">
    <source>
        <dbReference type="SAM" id="MobiDB-lite"/>
    </source>
</evidence>